<accession>A0A1G4IGX5</accession>
<keyword evidence="2" id="KW-1185">Reference proteome</keyword>
<dbReference type="RefSeq" id="XP_067082295.1">
    <property type="nucleotide sequence ID" value="XM_067226194.1"/>
</dbReference>
<evidence type="ECO:0000313" key="1">
    <source>
        <dbReference type="EMBL" id="SCU71669.1"/>
    </source>
</evidence>
<comment type="caution">
    <text evidence="1">The sequence shown here is derived from an EMBL/GenBank/DDBJ whole genome shotgun (WGS) entry which is preliminary data.</text>
</comment>
<sequence>MMIFIMSIELSSLLWRQRWYQALSKCCGCWARGWGPVRYLADPLVDTIWRGRHWMWVRRTGLRTLLAILGTGRQYASLRVSGPPLPMLRCVGKRRLVSWHGEHPVQARERPPLFPMCVGLLAPHVPSRRCGCERTARIASRVGRVGYMVFKYIKRRLSGERCVLPCLSVSSRARLLGGDGEGFPCSAPPREWCCPARVDAVAAHLESRRPPLVVTLWCRHPYSPRCFSLPEARWCAAL</sequence>
<reference evidence="1" key="1">
    <citation type="submission" date="2016-09" db="EMBL/GenBank/DDBJ databases">
        <authorList>
            <person name="Hebert L."/>
            <person name="Moumen B."/>
        </authorList>
    </citation>
    <scope>NUCLEOTIDE SEQUENCE [LARGE SCALE GENOMIC DNA]</scope>
    <source>
        <strain evidence="1">OVI</strain>
    </source>
</reference>
<evidence type="ECO:0000313" key="2">
    <source>
        <dbReference type="Proteomes" id="UP000195570"/>
    </source>
</evidence>
<dbReference type="EMBL" id="CZPT02001686">
    <property type="protein sequence ID" value="SCU71669.1"/>
    <property type="molecule type" value="Genomic_DNA"/>
</dbReference>
<gene>
    <name evidence="1" type="ORF">TEOVI_000325000</name>
</gene>
<dbReference type="Proteomes" id="UP000195570">
    <property type="component" value="Unassembled WGS sequence"/>
</dbReference>
<name>A0A1G4IGX5_TRYEQ</name>
<protein>
    <submittedName>
        <fullName evidence="1">Uncharacterized protein</fullName>
    </submittedName>
</protein>
<dbReference type="AlphaFoldDB" id="A0A1G4IGX5"/>
<dbReference type="VEuPathDB" id="TriTrypDB:TEOVI_000325000"/>
<organism evidence="1 2">
    <name type="scientific">Trypanosoma equiperdum</name>
    <dbReference type="NCBI Taxonomy" id="5694"/>
    <lineage>
        <taxon>Eukaryota</taxon>
        <taxon>Discoba</taxon>
        <taxon>Euglenozoa</taxon>
        <taxon>Kinetoplastea</taxon>
        <taxon>Metakinetoplastina</taxon>
        <taxon>Trypanosomatida</taxon>
        <taxon>Trypanosomatidae</taxon>
        <taxon>Trypanosoma</taxon>
    </lineage>
</organism>
<dbReference type="GeneID" id="92377190"/>
<proteinExistence type="predicted"/>